<dbReference type="EMBL" id="FNPK01000003">
    <property type="protein sequence ID" value="SDY05757.1"/>
    <property type="molecule type" value="Genomic_DNA"/>
</dbReference>
<sequence length="286" mass="32345">MAVQSYSQEVWDRLKEVFETSPKMTWQQLVDLVAEELGCEMPSASVVRRKALAEKWKKRTKSLVKKSARELNNEIKKMTSQKTGRKNSQADDSKDKNSTENDVKNPSFSPAFTSQSDEKSYSDDRIHKNKLSAATIIRKNRNRLASLGELAGDTIDSVIHIRDEILQIDISGAITEETEWVIKNVKFKMGLISQIVELNVKQSITLTNIARSEALFWGFEQEDLKDLSEVQARRTAVVSDAERKLEEAKAKMKEGKRAAFQRKLEIIEAGEVDDDGITVIDGTDVH</sequence>
<feature type="compositionally biased region" description="Basic and acidic residues" evidence="1">
    <location>
        <begin position="88"/>
        <end position="103"/>
    </location>
</feature>
<dbReference type="STRING" id="595670.SAMN05421643_10310"/>
<name>A0A1H3GRM6_9GAMM</name>
<feature type="compositionally biased region" description="Basic and acidic residues" evidence="1">
    <location>
        <begin position="67"/>
        <end position="77"/>
    </location>
</feature>
<organism evidence="2 3">
    <name type="scientific">Acinetobacter kyonggiensis</name>
    <dbReference type="NCBI Taxonomy" id="595670"/>
    <lineage>
        <taxon>Bacteria</taxon>
        <taxon>Pseudomonadati</taxon>
        <taxon>Pseudomonadota</taxon>
        <taxon>Gammaproteobacteria</taxon>
        <taxon>Moraxellales</taxon>
        <taxon>Moraxellaceae</taxon>
        <taxon>Acinetobacter</taxon>
    </lineage>
</organism>
<keyword evidence="3" id="KW-1185">Reference proteome</keyword>
<reference evidence="3" key="1">
    <citation type="submission" date="2016-10" db="EMBL/GenBank/DDBJ databases">
        <authorList>
            <person name="Varghese N."/>
            <person name="Submissions S."/>
        </authorList>
    </citation>
    <scope>NUCLEOTIDE SEQUENCE [LARGE SCALE GENOMIC DNA]</scope>
    <source>
        <strain evidence="3">ANC 5109</strain>
    </source>
</reference>
<protein>
    <submittedName>
        <fullName evidence="2">Uncharacterized protein</fullName>
    </submittedName>
</protein>
<evidence type="ECO:0000313" key="3">
    <source>
        <dbReference type="Proteomes" id="UP000199035"/>
    </source>
</evidence>
<dbReference type="RefSeq" id="WP_074947765.1">
    <property type="nucleotide sequence ID" value="NZ_FNPK01000003.1"/>
</dbReference>
<proteinExistence type="predicted"/>
<gene>
    <name evidence="2" type="ORF">SAMN05421643_10310</name>
</gene>
<feature type="region of interest" description="Disordered" evidence="1">
    <location>
        <begin position="63"/>
        <end position="124"/>
    </location>
</feature>
<accession>A0A1H3GRM6</accession>
<evidence type="ECO:0000313" key="2">
    <source>
        <dbReference type="EMBL" id="SDY05757.1"/>
    </source>
</evidence>
<feature type="compositionally biased region" description="Polar residues" evidence="1">
    <location>
        <begin position="104"/>
        <end position="115"/>
    </location>
</feature>
<dbReference type="AlphaFoldDB" id="A0A1H3GRM6"/>
<evidence type="ECO:0000256" key="1">
    <source>
        <dbReference type="SAM" id="MobiDB-lite"/>
    </source>
</evidence>
<dbReference type="Proteomes" id="UP000199035">
    <property type="component" value="Unassembled WGS sequence"/>
</dbReference>